<evidence type="ECO:0000256" key="1">
    <source>
        <dbReference type="PROSITE-ProRule" id="PRU00047"/>
    </source>
</evidence>
<dbReference type="AlphaFoldDB" id="A0A444YZ25"/>
<feature type="region of interest" description="Disordered" evidence="2">
    <location>
        <begin position="1"/>
        <end position="48"/>
    </location>
</feature>
<keyword evidence="1" id="KW-0862">Zinc</keyword>
<dbReference type="STRING" id="3818.A0A444YZ25"/>
<evidence type="ECO:0000256" key="2">
    <source>
        <dbReference type="SAM" id="MobiDB-lite"/>
    </source>
</evidence>
<dbReference type="InterPro" id="IPR001878">
    <property type="entry name" value="Znf_CCHC"/>
</dbReference>
<comment type="caution">
    <text evidence="4">The sequence shown here is derived from an EMBL/GenBank/DDBJ whole genome shotgun (WGS) entry which is preliminary data.</text>
</comment>
<feature type="domain" description="CCHC-type" evidence="3">
    <location>
        <begin position="321"/>
        <end position="336"/>
    </location>
</feature>
<evidence type="ECO:0000259" key="3">
    <source>
        <dbReference type="PROSITE" id="PS50158"/>
    </source>
</evidence>
<dbReference type="PANTHER" id="PTHR31286">
    <property type="entry name" value="GLYCINE-RICH CELL WALL STRUCTURAL PROTEIN 1.8-LIKE"/>
    <property type="match status" value="1"/>
</dbReference>
<dbReference type="PROSITE" id="PS50158">
    <property type="entry name" value="ZF_CCHC"/>
    <property type="match status" value="1"/>
</dbReference>
<dbReference type="GO" id="GO:0003676">
    <property type="term" value="F:nucleic acid binding"/>
    <property type="evidence" value="ECO:0007669"/>
    <property type="project" value="InterPro"/>
</dbReference>
<dbReference type="EMBL" id="SDMP01000015">
    <property type="protein sequence ID" value="RYR07181.1"/>
    <property type="molecule type" value="Genomic_DNA"/>
</dbReference>
<dbReference type="GO" id="GO:0008270">
    <property type="term" value="F:zinc ion binding"/>
    <property type="evidence" value="ECO:0007669"/>
    <property type="project" value="UniProtKB-KW"/>
</dbReference>
<gene>
    <name evidence="4" type="ORF">Ahy_B05g074497</name>
</gene>
<dbReference type="PANTHER" id="PTHR31286:SF99">
    <property type="entry name" value="DUF4283 DOMAIN-CONTAINING PROTEIN"/>
    <property type="match status" value="1"/>
</dbReference>
<feature type="region of interest" description="Disordered" evidence="2">
    <location>
        <begin position="338"/>
        <end position="378"/>
    </location>
</feature>
<evidence type="ECO:0000313" key="4">
    <source>
        <dbReference type="EMBL" id="RYR07181.1"/>
    </source>
</evidence>
<organism evidence="4 5">
    <name type="scientific">Arachis hypogaea</name>
    <name type="common">Peanut</name>
    <dbReference type="NCBI Taxonomy" id="3818"/>
    <lineage>
        <taxon>Eukaryota</taxon>
        <taxon>Viridiplantae</taxon>
        <taxon>Streptophyta</taxon>
        <taxon>Embryophyta</taxon>
        <taxon>Tracheophyta</taxon>
        <taxon>Spermatophyta</taxon>
        <taxon>Magnoliopsida</taxon>
        <taxon>eudicotyledons</taxon>
        <taxon>Gunneridae</taxon>
        <taxon>Pentapetalae</taxon>
        <taxon>rosids</taxon>
        <taxon>fabids</taxon>
        <taxon>Fabales</taxon>
        <taxon>Fabaceae</taxon>
        <taxon>Papilionoideae</taxon>
        <taxon>50 kb inversion clade</taxon>
        <taxon>dalbergioids sensu lato</taxon>
        <taxon>Dalbergieae</taxon>
        <taxon>Pterocarpus clade</taxon>
        <taxon>Arachis</taxon>
    </lineage>
</organism>
<dbReference type="Proteomes" id="UP000289738">
    <property type="component" value="Chromosome B05"/>
</dbReference>
<sequence>MRAGYVRRGASRSHEPRERDRMRQEGEALHRIGKKARKSGEGKKFSGTSAVIPRVEEWMITEEAMGEENKSAEVCVLSPNNVVEAQKIKNNRSFASIVKTGANPTESEDVMMAQRKKDVEENEENTQEVTIEKIPSVLFNLIISETVKREIRKEWWDSLIVKLLGRRLSLQAMKRRLEIMWEKMESLDVIDLGNDFFLVRFYNSEDLDFAITEGPWKILNHYLTIRFWKPDFNPYTATIDNIAVWIRLHGLSIEYYNRTILEKIGNVVGRTLKVDMNTAEISREKFVRICVEVNLVDPLVSQYQINGVTHTVEYEGIHQVCFQCGKVGHEKGSCPDLLKNNKQDGGEAQQTRMEVEDEGAQGNSGKNKGKSVIEENQE</sequence>
<protein>
    <recommendedName>
        <fullName evidence="3">CCHC-type domain-containing protein</fullName>
    </recommendedName>
</protein>
<evidence type="ECO:0000313" key="5">
    <source>
        <dbReference type="Proteomes" id="UP000289738"/>
    </source>
</evidence>
<proteinExistence type="predicted"/>
<keyword evidence="5" id="KW-1185">Reference proteome</keyword>
<keyword evidence="1" id="KW-0863">Zinc-finger</keyword>
<dbReference type="SUPFAM" id="SSF57756">
    <property type="entry name" value="Retrovirus zinc finger-like domains"/>
    <property type="match status" value="1"/>
</dbReference>
<dbReference type="Pfam" id="PF14111">
    <property type="entry name" value="DUF4283"/>
    <property type="match status" value="1"/>
</dbReference>
<accession>A0A444YZ25</accession>
<name>A0A444YZ25_ARAHY</name>
<feature type="compositionally biased region" description="Basic and acidic residues" evidence="2">
    <location>
        <begin position="12"/>
        <end position="30"/>
    </location>
</feature>
<reference evidence="4 5" key="1">
    <citation type="submission" date="2019-01" db="EMBL/GenBank/DDBJ databases">
        <title>Sequencing of cultivated peanut Arachis hypogaea provides insights into genome evolution and oil improvement.</title>
        <authorList>
            <person name="Chen X."/>
        </authorList>
    </citation>
    <scope>NUCLEOTIDE SEQUENCE [LARGE SCALE GENOMIC DNA]</scope>
    <source>
        <strain evidence="5">cv. Fuhuasheng</strain>
        <tissue evidence="4">Leaves</tissue>
    </source>
</reference>
<dbReference type="InterPro" id="IPR025558">
    <property type="entry name" value="DUF4283"/>
</dbReference>
<dbReference type="InterPro" id="IPR040256">
    <property type="entry name" value="At4g02000-like"/>
</dbReference>
<dbReference type="InterPro" id="IPR036875">
    <property type="entry name" value="Znf_CCHC_sf"/>
</dbReference>
<keyword evidence="1" id="KW-0479">Metal-binding</keyword>